<gene>
    <name evidence="1" type="ORF">WS90_29785</name>
</gene>
<dbReference type="EMBL" id="LOYH01000092">
    <property type="protein sequence ID" value="KVK75296.1"/>
    <property type="molecule type" value="Genomic_DNA"/>
</dbReference>
<evidence type="ECO:0000313" key="1">
    <source>
        <dbReference type="EMBL" id="KVK75296.1"/>
    </source>
</evidence>
<organism evidence="1 2">
    <name type="scientific">Burkholderia cepacia</name>
    <name type="common">Pseudomonas cepacia</name>
    <dbReference type="NCBI Taxonomy" id="292"/>
    <lineage>
        <taxon>Bacteria</taxon>
        <taxon>Pseudomonadati</taxon>
        <taxon>Pseudomonadota</taxon>
        <taxon>Betaproteobacteria</taxon>
        <taxon>Burkholderiales</taxon>
        <taxon>Burkholderiaceae</taxon>
        <taxon>Burkholderia</taxon>
        <taxon>Burkholderia cepacia complex</taxon>
    </lineage>
</organism>
<accession>A0A103Z8T8</accession>
<reference evidence="1 2" key="1">
    <citation type="submission" date="2015-11" db="EMBL/GenBank/DDBJ databases">
        <title>Expanding the genomic diversity of Burkholderia species for the development of highly accurate diagnostics.</title>
        <authorList>
            <person name="Sahl J."/>
            <person name="Keim P."/>
            <person name="Wagner D."/>
        </authorList>
    </citation>
    <scope>NUCLEOTIDE SEQUENCE [LARGE SCALE GENOMIC DNA]</scope>
    <source>
        <strain evidence="1 2">MSMB1302</strain>
    </source>
</reference>
<proteinExistence type="predicted"/>
<comment type="caution">
    <text evidence="1">The sequence shown here is derived from an EMBL/GenBank/DDBJ whole genome shotgun (WGS) entry which is preliminary data.</text>
</comment>
<dbReference type="Proteomes" id="UP000069001">
    <property type="component" value="Unassembled WGS sequence"/>
</dbReference>
<sequence>MKGFFAFDWVLESSSPVRNFHFLFKPPGTFNVANLADAIEAGLQGINPPDVVAIICETEEAADVKKAFEQPLLVQASNRTSNKVCLCICSFGHDGTIKQVDALTNPVADLERLFRGQTAAIRTAGLKELFSARHVSVVAPPGFTFVKPSQKRSTHFLRAEEALTEVEGVQFLAFALLEKLCNRALKVGAKLDVIFVDTMGIAAVAYALRDMYCTLFGVAKPRVVTFHSHEGIDKIDAPLHGTSFTLISASSSMNLERDWKQKVKCDATEVVTLLTLVDAKDATDALFALPAPTGLDGRPHHKHLKDLPIVGERFAPEDLLPKSVLLRKKQHRLQDVSDLCKAYGLNGALAVQARGPIPTAKVRPIYLDGRKLMGNLGFRNFADKLVSQQTPASVSAIVYQDDEASREIAEYCAKKLREVMHRATPLTLVSDAEIESGDAKLDGTAGILVVAAVVGRGTRLLSISRDLRDVHSGARTYFIGVQIAETAAQLSALPLNLKHSASGAEIRIERFNGVAVGQGIEESFQEELQALRNIQRRLGDPFAARLERLAGSADGLGNAVFMPRDDSLVTDMRLRPDFAYWDGFYEEEQDTNAAVLATAGALLQNAREGKKFTSESDRLATDAFQQVILNPENFTRYNDGAIQAALLRCARPSELDYSREASASQFMLDLLANIFEQHNRRQGEAACEFAFALYTRKLRLQQQHLDELKARIQPKLEGSTHKLRLLRILFEFDAMPASDTLPDEF</sequence>
<protein>
    <submittedName>
        <fullName evidence="1">Uncharacterized protein</fullName>
    </submittedName>
</protein>
<evidence type="ECO:0000313" key="2">
    <source>
        <dbReference type="Proteomes" id="UP000069001"/>
    </source>
</evidence>
<name>A0A103Z8T8_BURCE</name>
<dbReference type="AlphaFoldDB" id="A0A103Z8T8"/>
<dbReference type="RefSeq" id="WP_059732224.1">
    <property type="nucleotide sequence ID" value="NZ_LOYH01000092.1"/>
</dbReference>